<dbReference type="Pfam" id="PF00028">
    <property type="entry name" value="Cadherin"/>
    <property type="match status" value="2"/>
</dbReference>
<keyword evidence="8" id="KW-1133">Transmembrane helix</keyword>
<keyword evidence="5" id="KW-0677">Repeat</keyword>
<dbReference type="SMART" id="SM00112">
    <property type="entry name" value="CA"/>
    <property type="match status" value="2"/>
</dbReference>
<dbReference type="KEGG" id="dci:108254182"/>
<evidence type="ECO:0000256" key="6">
    <source>
        <dbReference type="ARBA" id="ARBA00022837"/>
    </source>
</evidence>
<dbReference type="Proteomes" id="UP000079169">
    <property type="component" value="Unplaced"/>
</dbReference>
<keyword evidence="9" id="KW-0472">Membrane</keyword>
<keyword evidence="10" id="KW-1015">Disulfide bond</keyword>
<gene>
    <name evidence="15" type="primary">LOC108254182</name>
</gene>
<dbReference type="GO" id="GO:0005886">
    <property type="term" value="C:plasma membrane"/>
    <property type="evidence" value="ECO:0007669"/>
    <property type="project" value="InterPro"/>
</dbReference>
<dbReference type="PANTHER" id="PTHR24025:SF28">
    <property type="entry name" value="PUTATIVE-RELATED"/>
    <property type="match status" value="1"/>
</dbReference>
<evidence type="ECO:0000256" key="10">
    <source>
        <dbReference type="ARBA" id="ARBA00023157"/>
    </source>
</evidence>
<sequence>REIAPLGYNLTLRAVDKGTPPRETYKATQVHLVDLNDNKPVFDREIYEVDVPETTPVNTPIIRLKVSDADDGKNAQVFLEIVGGNEGGEFNINPETGMLYTAVTLDAEDKAFYTLTVSAIDQGNAGTRKQSAAKVKVNIVDTNDNDPLFDSPEMEVSINENEPAGTSVIKVTAKDKDSGENAYISYSIANLKPVPFEIDHFSGVIKTTQVLDYESMRREYILRVRASDWGLPYRRQTEMQLKIKLLDVNDNRPQFEKVDCLGHVPRNLPIGREIITLSAIDFDAGNIISYRIVSGNEDGCFALDITSGVLSIACDLTDVRVNEREINVTATDSAHFSDVVRIRI</sequence>
<evidence type="ECO:0000256" key="1">
    <source>
        <dbReference type="ARBA" id="ARBA00004167"/>
    </source>
</evidence>
<evidence type="ECO:0000256" key="7">
    <source>
        <dbReference type="ARBA" id="ARBA00022889"/>
    </source>
</evidence>
<feature type="non-terminal residue" evidence="15">
    <location>
        <position position="344"/>
    </location>
</feature>
<dbReference type="PROSITE" id="PS50268">
    <property type="entry name" value="CADHERIN_2"/>
    <property type="match status" value="4"/>
</dbReference>
<dbReference type="GeneID" id="108254182"/>
<evidence type="ECO:0000259" key="13">
    <source>
        <dbReference type="PROSITE" id="PS50268"/>
    </source>
</evidence>
<dbReference type="GO" id="GO:0005911">
    <property type="term" value="C:cell-cell junction"/>
    <property type="evidence" value="ECO:0007669"/>
    <property type="project" value="TreeGrafter"/>
</dbReference>
<evidence type="ECO:0000256" key="3">
    <source>
        <dbReference type="ARBA" id="ARBA00022692"/>
    </source>
</evidence>
<dbReference type="FunFam" id="2.60.40.60:FF:000075">
    <property type="entry name" value="FAT atypical cadherin 1"/>
    <property type="match status" value="1"/>
</dbReference>
<evidence type="ECO:0000256" key="2">
    <source>
        <dbReference type="ARBA" id="ARBA00022536"/>
    </source>
</evidence>
<dbReference type="InterPro" id="IPR020894">
    <property type="entry name" value="Cadherin_CS"/>
</dbReference>
<evidence type="ECO:0000256" key="8">
    <source>
        <dbReference type="ARBA" id="ARBA00022989"/>
    </source>
</evidence>
<comment type="subcellular location">
    <subcellularLocation>
        <location evidence="1">Membrane</location>
        <topology evidence="1">Single-pass membrane protein</topology>
    </subcellularLocation>
</comment>
<dbReference type="FunFam" id="2.60.40.60:FF:000024">
    <property type="entry name" value="FAT atypical cadherin 3"/>
    <property type="match status" value="1"/>
</dbReference>
<dbReference type="PANTHER" id="PTHR24025">
    <property type="entry name" value="DESMOGLEIN FAMILY MEMBER"/>
    <property type="match status" value="1"/>
</dbReference>
<evidence type="ECO:0000313" key="15">
    <source>
        <dbReference type="RefSeq" id="XP_017304667.2"/>
    </source>
</evidence>
<evidence type="ECO:0000256" key="12">
    <source>
        <dbReference type="PROSITE-ProRule" id="PRU00043"/>
    </source>
</evidence>
<feature type="non-terminal residue" evidence="15">
    <location>
        <position position="1"/>
    </location>
</feature>
<keyword evidence="11" id="KW-0325">Glycoprotein</keyword>
<dbReference type="RefSeq" id="XP_017304667.2">
    <property type="nucleotide sequence ID" value="XM_017449178.2"/>
</dbReference>
<dbReference type="SUPFAM" id="SSF49313">
    <property type="entry name" value="Cadherin-like"/>
    <property type="match status" value="3"/>
</dbReference>
<dbReference type="FunFam" id="2.60.40.60:FF:000066">
    <property type="entry name" value="FAT atypical cadherin 1"/>
    <property type="match status" value="1"/>
</dbReference>
<evidence type="ECO:0000256" key="4">
    <source>
        <dbReference type="ARBA" id="ARBA00022729"/>
    </source>
</evidence>
<dbReference type="PROSITE" id="PS00232">
    <property type="entry name" value="CADHERIN_1"/>
    <property type="match status" value="3"/>
</dbReference>
<dbReference type="PaxDb" id="121845-A0A1S4ERJ1"/>
<dbReference type="InterPro" id="IPR015919">
    <property type="entry name" value="Cadherin-like_sf"/>
</dbReference>
<evidence type="ECO:0000313" key="14">
    <source>
        <dbReference type="Proteomes" id="UP000079169"/>
    </source>
</evidence>
<reference evidence="15" key="1">
    <citation type="submission" date="2025-08" db="UniProtKB">
        <authorList>
            <consortium name="RefSeq"/>
        </authorList>
    </citation>
    <scope>IDENTIFICATION</scope>
</reference>
<evidence type="ECO:0000256" key="9">
    <source>
        <dbReference type="ARBA" id="ARBA00023136"/>
    </source>
</evidence>
<dbReference type="InterPro" id="IPR002126">
    <property type="entry name" value="Cadherin-like_dom"/>
</dbReference>
<keyword evidence="2" id="KW-0245">EGF-like domain</keyword>
<dbReference type="InterPro" id="IPR050971">
    <property type="entry name" value="Cadherin-domain_protein"/>
</dbReference>
<keyword evidence="7" id="KW-0130">Cell adhesion</keyword>
<dbReference type="AlphaFoldDB" id="A0A1S4ERJ1"/>
<name>A0A1S4ERJ1_DIACI</name>
<dbReference type="GO" id="GO:0007156">
    <property type="term" value="P:homophilic cell adhesion via plasma membrane adhesion molecules"/>
    <property type="evidence" value="ECO:0007669"/>
    <property type="project" value="InterPro"/>
</dbReference>
<dbReference type="STRING" id="121845.A0A1S4ERJ1"/>
<proteinExistence type="predicted"/>
<keyword evidence="3" id="KW-0812">Transmembrane</keyword>
<evidence type="ECO:0000256" key="11">
    <source>
        <dbReference type="ARBA" id="ARBA00023180"/>
    </source>
</evidence>
<organism evidence="14 15">
    <name type="scientific">Diaphorina citri</name>
    <name type="common">Asian citrus psyllid</name>
    <dbReference type="NCBI Taxonomy" id="121845"/>
    <lineage>
        <taxon>Eukaryota</taxon>
        <taxon>Metazoa</taxon>
        <taxon>Ecdysozoa</taxon>
        <taxon>Arthropoda</taxon>
        <taxon>Hexapoda</taxon>
        <taxon>Insecta</taxon>
        <taxon>Pterygota</taxon>
        <taxon>Neoptera</taxon>
        <taxon>Paraneoptera</taxon>
        <taxon>Hemiptera</taxon>
        <taxon>Sternorrhyncha</taxon>
        <taxon>Psylloidea</taxon>
        <taxon>Psyllidae</taxon>
        <taxon>Diaphorininae</taxon>
        <taxon>Diaphorina</taxon>
    </lineage>
</organism>
<feature type="domain" description="Cadherin" evidence="13">
    <location>
        <begin position="1"/>
        <end position="42"/>
    </location>
</feature>
<keyword evidence="14" id="KW-1185">Reference proteome</keyword>
<evidence type="ECO:0000256" key="5">
    <source>
        <dbReference type="ARBA" id="ARBA00022737"/>
    </source>
</evidence>
<feature type="domain" description="Cadherin" evidence="13">
    <location>
        <begin position="43"/>
        <end position="149"/>
    </location>
</feature>
<dbReference type="Gene3D" id="2.60.40.60">
    <property type="entry name" value="Cadherins"/>
    <property type="match status" value="4"/>
</dbReference>
<dbReference type="PRINTS" id="PR00205">
    <property type="entry name" value="CADHERIN"/>
</dbReference>
<dbReference type="GO" id="GO:0005509">
    <property type="term" value="F:calcium ion binding"/>
    <property type="evidence" value="ECO:0007669"/>
    <property type="project" value="UniProtKB-UniRule"/>
</dbReference>
<protein>
    <submittedName>
        <fullName evidence="15">Fat-like cadherin-related tumor suppressor homolog</fullName>
    </submittedName>
</protein>
<feature type="domain" description="Cadherin" evidence="13">
    <location>
        <begin position="150"/>
        <end position="255"/>
    </location>
</feature>
<keyword evidence="4" id="KW-0732">Signal</keyword>
<keyword evidence="6 12" id="KW-0106">Calcium</keyword>
<accession>A0A1S4ERJ1</accession>
<dbReference type="CDD" id="cd11304">
    <property type="entry name" value="Cadherin_repeat"/>
    <property type="match status" value="4"/>
</dbReference>
<feature type="domain" description="Cadherin" evidence="13">
    <location>
        <begin position="264"/>
        <end position="344"/>
    </location>
</feature>